<protein>
    <submittedName>
        <fullName evidence="1">Uncharacterized protein</fullName>
    </submittedName>
</protein>
<dbReference type="STRING" id="1406858.GCA_000710895_00981"/>
<reference evidence="1 2" key="1">
    <citation type="submission" date="2018-06" db="EMBL/GenBank/DDBJ databases">
        <authorList>
            <consortium name="Pathogen Informatics"/>
            <person name="Doyle S."/>
        </authorList>
    </citation>
    <scope>NUCLEOTIDE SEQUENCE [LARGE SCALE GENOMIC DNA]</scope>
    <source>
        <strain evidence="1 2">NCTC1934</strain>
    </source>
</reference>
<keyword evidence="2" id="KW-1185">Reference proteome</keyword>
<organism evidence="1 2">
    <name type="scientific">Nocardia otitidiscaviarum</name>
    <dbReference type="NCBI Taxonomy" id="1823"/>
    <lineage>
        <taxon>Bacteria</taxon>
        <taxon>Bacillati</taxon>
        <taxon>Actinomycetota</taxon>
        <taxon>Actinomycetes</taxon>
        <taxon>Mycobacteriales</taxon>
        <taxon>Nocardiaceae</taxon>
        <taxon>Nocardia</taxon>
    </lineage>
</organism>
<accession>A0A379JKD5</accession>
<proteinExistence type="predicted"/>
<name>A0A379JKD5_9NOCA</name>
<sequence>MDMALEWDRHPGTGLRLANELAGAAGLFQLEDVALDQPSDLLGTIAARSDGRLLGWAELRAAGPRDAWVQVIDADRLVRSIRLGHTDDTPATPDETEVFATLIASAAGHAQGAGYRVLRWEGSDTGPEGQAAALLEADVIGEVARLWTAELGSWEPPEGAGAIAADQWILHAEAESTEPPGNLFIVALLGEGATDPIATITATIIDDIAYINTGEQISYADVDSDRLAGLVVALLAEIQDRFPAVAMLRVFEFDDATVRAALEHAGLELAAHFRDYELVLVED</sequence>
<dbReference type="Proteomes" id="UP000255467">
    <property type="component" value="Unassembled WGS sequence"/>
</dbReference>
<evidence type="ECO:0000313" key="2">
    <source>
        <dbReference type="Proteomes" id="UP000255467"/>
    </source>
</evidence>
<dbReference type="OrthoDB" id="4524639at2"/>
<dbReference type="RefSeq" id="WP_039813915.1">
    <property type="nucleotide sequence ID" value="NZ_UGRY01000006.1"/>
</dbReference>
<evidence type="ECO:0000313" key="1">
    <source>
        <dbReference type="EMBL" id="SUD49042.1"/>
    </source>
</evidence>
<dbReference type="AlphaFoldDB" id="A0A379JKD5"/>
<dbReference type="EMBL" id="UGRY01000006">
    <property type="protein sequence ID" value="SUD49042.1"/>
    <property type="molecule type" value="Genomic_DNA"/>
</dbReference>
<gene>
    <name evidence="1" type="ORF">NCTC1934_06392</name>
</gene>